<dbReference type="EMBL" id="MN739271">
    <property type="protein sequence ID" value="QHS96308.1"/>
    <property type="molecule type" value="Genomic_DNA"/>
</dbReference>
<organism evidence="1">
    <name type="scientific">viral metagenome</name>
    <dbReference type="NCBI Taxonomy" id="1070528"/>
    <lineage>
        <taxon>unclassified sequences</taxon>
        <taxon>metagenomes</taxon>
        <taxon>organismal metagenomes</taxon>
    </lineage>
</organism>
<sequence length="86" mass="10024">MTTIVDLSGVKTGDIICSVKISPNKKWVRILKDNDGNEINLHKLKVERSLNSSHIWILCLYNSIPNEQKHIFHLNLEKIKMRIWSN</sequence>
<protein>
    <submittedName>
        <fullName evidence="1">Uncharacterized protein</fullName>
    </submittedName>
</protein>
<name>A0A6C0BY24_9ZZZZ</name>
<reference evidence="1" key="1">
    <citation type="journal article" date="2020" name="Nature">
        <title>Giant virus diversity and host interactions through global metagenomics.</title>
        <authorList>
            <person name="Schulz F."/>
            <person name="Roux S."/>
            <person name="Paez-Espino D."/>
            <person name="Jungbluth S."/>
            <person name="Walsh D.A."/>
            <person name="Denef V.J."/>
            <person name="McMahon K.D."/>
            <person name="Konstantinidis K.T."/>
            <person name="Eloe-Fadrosh E.A."/>
            <person name="Kyrpides N.C."/>
            <person name="Woyke T."/>
        </authorList>
    </citation>
    <scope>NUCLEOTIDE SEQUENCE</scope>
    <source>
        <strain evidence="1">GVMAG-M-3300020166-18</strain>
    </source>
</reference>
<evidence type="ECO:0000313" key="1">
    <source>
        <dbReference type="EMBL" id="QHS96308.1"/>
    </source>
</evidence>
<accession>A0A6C0BY24</accession>
<proteinExistence type="predicted"/>
<dbReference type="AlphaFoldDB" id="A0A6C0BY24"/>